<comment type="caution">
    <text evidence="4">The sequence shown here is derived from an EMBL/GenBank/DDBJ whole genome shotgun (WGS) entry which is preliminary data.</text>
</comment>
<dbReference type="SUPFAM" id="SSF143990">
    <property type="entry name" value="YbiA-like"/>
    <property type="match status" value="1"/>
</dbReference>
<evidence type="ECO:0000313" key="5">
    <source>
        <dbReference type="Proteomes" id="UP000185596"/>
    </source>
</evidence>
<evidence type="ECO:0000259" key="3">
    <source>
        <dbReference type="Pfam" id="PF08719"/>
    </source>
</evidence>
<reference evidence="4 5" key="1">
    <citation type="submission" date="2016-12" db="EMBL/GenBank/DDBJ databases">
        <title>The draft genome sequence of Actinophytocola sp. 11-183.</title>
        <authorList>
            <person name="Wang W."/>
            <person name="Yuan L."/>
        </authorList>
    </citation>
    <scope>NUCLEOTIDE SEQUENCE [LARGE SCALE GENOMIC DNA]</scope>
    <source>
        <strain evidence="4 5">11-183</strain>
    </source>
</reference>
<organism evidence="4 5">
    <name type="scientific">Actinophytocola xanthii</name>
    <dbReference type="NCBI Taxonomy" id="1912961"/>
    <lineage>
        <taxon>Bacteria</taxon>
        <taxon>Bacillati</taxon>
        <taxon>Actinomycetota</taxon>
        <taxon>Actinomycetes</taxon>
        <taxon>Pseudonocardiales</taxon>
        <taxon>Pseudonocardiaceae</taxon>
    </lineage>
</organism>
<dbReference type="EMBL" id="MSIE01000031">
    <property type="protein sequence ID" value="OLF16261.1"/>
    <property type="molecule type" value="Genomic_DNA"/>
</dbReference>
<gene>
    <name evidence="4" type="ORF">BU204_18010</name>
</gene>
<accession>A0A1Q8CPI5</accession>
<evidence type="ECO:0000313" key="4">
    <source>
        <dbReference type="EMBL" id="OLF16261.1"/>
    </source>
</evidence>
<keyword evidence="5" id="KW-1185">Reference proteome</keyword>
<proteinExistence type="predicted"/>
<comment type="catalytic activity">
    <reaction evidence="2">
        <text>2,5-diamino-6-hydroxy-4-(5-phosphoribosylamino)-pyrimidine + H2O = 2,5,6-triamino-4-hydroxypyrimidine + D-ribose 5-phosphate</text>
        <dbReference type="Rhea" id="RHEA:23436"/>
        <dbReference type="ChEBI" id="CHEBI:15377"/>
        <dbReference type="ChEBI" id="CHEBI:58614"/>
        <dbReference type="ChEBI" id="CHEBI:78346"/>
        <dbReference type="ChEBI" id="CHEBI:137796"/>
    </reaction>
</comment>
<dbReference type="InterPro" id="IPR037238">
    <property type="entry name" value="YbiA-like_sf"/>
</dbReference>
<dbReference type="OrthoDB" id="67297at2"/>
<dbReference type="InterPro" id="IPR012816">
    <property type="entry name" value="NADAR"/>
</dbReference>
<protein>
    <recommendedName>
        <fullName evidence="3">NADAR domain-containing protein</fullName>
    </recommendedName>
</protein>
<dbReference type="NCBIfam" id="TIGR02464">
    <property type="entry name" value="ribofla_fusion"/>
    <property type="match status" value="1"/>
</dbReference>
<evidence type="ECO:0000256" key="1">
    <source>
        <dbReference type="ARBA" id="ARBA00000022"/>
    </source>
</evidence>
<dbReference type="RefSeq" id="WP_075126852.1">
    <property type="nucleotide sequence ID" value="NZ_MSIE01000031.1"/>
</dbReference>
<feature type="domain" description="NADAR" evidence="3">
    <location>
        <begin position="25"/>
        <end position="183"/>
    </location>
</feature>
<dbReference type="Proteomes" id="UP000185596">
    <property type="component" value="Unassembled WGS sequence"/>
</dbReference>
<name>A0A1Q8CPI5_9PSEU</name>
<evidence type="ECO:0000256" key="2">
    <source>
        <dbReference type="ARBA" id="ARBA00000751"/>
    </source>
</evidence>
<sequence length="187" mass="21097">MGVNGSRVDELVERVRAGERVSFLFFWGHRPQRDGSVGRGCLSQWWISPFVVDGLTFPSAEHFMMWRKATLFGDEESAERILHAPDPPRAKALGRGVRGFDHSRWEDARYQIVLDGSLAKFDQHPDLRRFLLDTGDQVLVEASPEDRVWGIGLRAEDPRAGDPAQWLGQNLLGFALTEARSILAERG</sequence>
<dbReference type="Gene3D" id="1.10.357.40">
    <property type="entry name" value="YbiA-like"/>
    <property type="match status" value="1"/>
</dbReference>
<dbReference type="Pfam" id="PF08719">
    <property type="entry name" value="NADAR"/>
    <property type="match status" value="1"/>
</dbReference>
<dbReference type="AlphaFoldDB" id="A0A1Q8CPI5"/>
<comment type="catalytic activity">
    <reaction evidence="1">
        <text>5-amino-6-(5-phospho-D-ribosylamino)uracil + H2O = 5,6-diaminouracil + D-ribose 5-phosphate</text>
        <dbReference type="Rhea" id="RHEA:55020"/>
        <dbReference type="ChEBI" id="CHEBI:15377"/>
        <dbReference type="ChEBI" id="CHEBI:46252"/>
        <dbReference type="ChEBI" id="CHEBI:58453"/>
        <dbReference type="ChEBI" id="CHEBI:78346"/>
    </reaction>
</comment>
<dbReference type="CDD" id="cd15457">
    <property type="entry name" value="NADAR"/>
    <property type="match status" value="1"/>
</dbReference>
<dbReference type="STRING" id="1912961.BU204_18010"/>